<accession>A0ABD3XPT6</accession>
<name>A0ABD3XPT6_SINWO</name>
<dbReference type="AlphaFoldDB" id="A0ABD3XPT6"/>
<dbReference type="EMBL" id="JBJQND010000001">
    <property type="protein sequence ID" value="KAL3888242.1"/>
    <property type="molecule type" value="Genomic_DNA"/>
</dbReference>
<evidence type="ECO:0000313" key="1">
    <source>
        <dbReference type="EMBL" id="KAL3888242.1"/>
    </source>
</evidence>
<proteinExistence type="predicted"/>
<reference evidence="1 2" key="1">
    <citation type="submission" date="2024-11" db="EMBL/GenBank/DDBJ databases">
        <title>Chromosome-level genome assembly of the freshwater bivalve Anodonta woodiana.</title>
        <authorList>
            <person name="Chen X."/>
        </authorList>
    </citation>
    <scope>NUCLEOTIDE SEQUENCE [LARGE SCALE GENOMIC DNA]</scope>
    <source>
        <strain evidence="1">MN2024</strain>
        <tissue evidence="1">Gills</tissue>
    </source>
</reference>
<gene>
    <name evidence="1" type="ORF">ACJMK2_000615</name>
</gene>
<dbReference type="Proteomes" id="UP001634394">
    <property type="component" value="Unassembled WGS sequence"/>
</dbReference>
<protein>
    <submittedName>
        <fullName evidence="1">Uncharacterized protein</fullName>
    </submittedName>
</protein>
<sequence>MDMNLSVGALNIMKVPNAGGSSIISEVLSFELLQRCFQAKLYKTEMEVSYYPEGGSITDYVCDMFNTKIGVSVTRAIKFHGDYTHDDAEHLLTKKLKGIVQSSRNSLEKWAKQILHVWAPDKHTANIVTQAYNKMHNDVKSNTVVIVTTTQASSFIYRNR</sequence>
<organism evidence="1 2">
    <name type="scientific">Sinanodonta woodiana</name>
    <name type="common">Chinese pond mussel</name>
    <name type="synonym">Anodonta woodiana</name>
    <dbReference type="NCBI Taxonomy" id="1069815"/>
    <lineage>
        <taxon>Eukaryota</taxon>
        <taxon>Metazoa</taxon>
        <taxon>Spiralia</taxon>
        <taxon>Lophotrochozoa</taxon>
        <taxon>Mollusca</taxon>
        <taxon>Bivalvia</taxon>
        <taxon>Autobranchia</taxon>
        <taxon>Heteroconchia</taxon>
        <taxon>Palaeoheterodonta</taxon>
        <taxon>Unionida</taxon>
        <taxon>Unionoidea</taxon>
        <taxon>Unionidae</taxon>
        <taxon>Unioninae</taxon>
        <taxon>Sinanodonta</taxon>
    </lineage>
</organism>
<comment type="caution">
    <text evidence="1">The sequence shown here is derived from an EMBL/GenBank/DDBJ whole genome shotgun (WGS) entry which is preliminary data.</text>
</comment>
<evidence type="ECO:0000313" key="2">
    <source>
        <dbReference type="Proteomes" id="UP001634394"/>
    </source>
</evidence>
<keyword evidence="2" id="KW-1185">Reference proteome</keyword>